<dbReference type="InterPro" id="IPR008928">
    <property type="entry name" value="6-hairpin_glycosidase_sf"/>
</dbReference>
<dbReference type="Gene3D" id="2.60.420.10">
    <property type="entry name" value="Maltose phosphorylase, domain 3"/>
    <property type="match status" value="1"/>
</dbReference>
<dbReference type="InterPro" id="IPR013783">
    <property type="entry name" value="Ig-like_fold"/>
</dbReference>
<reference evidence="8 9" key="1">
    <citation type="submission" date="2024-01" db="EMBL/GenBank/DDBJ databases">
        <title>Niabella digestum sp. nov., isolated from waste digestion system.</title>
        <authorList>
            <person name="Zhang L."/>
        </authorList>
    </citation>
    <scope>NUCLEOTIDE SEQUENCE [LARGE SCALE GENOMIC DNA]</scope>
    <source>
        <strain evidence="8 9">A18</strain>
    </source>
</reference>
<dbReference type="Pfam" id="PF25788">
    <property type="entry name" value="Ig_Rha78A_N"/>
    <property type="match status" value="1"/>
</dbReference>
<evidence type="ECO:0000259" key="5">
    <source>
        <dbReference type="Pfam" id="PF08531"/>
    </source>
</evidence>
<evidence type="ECO:0000256" key="3">
    <source>
        <dbReference type="ARBA" id="ARBA00022801"/>
    </source>
</evidence>
<dbReference type="Gene3D" id="2.60.40.10">
    <property type="entry name" value="Immunoglobulins"/>
    <property type="match status" value="1"/>
</dbReference>
<name>A0ABU7RHU6_9BACT</name>
<dbReference type="SUPFAM" id="SSF48208">
    <property type="entry name" value="Six-hairpin glycosidases"/>
    <property type="match status" value="1"/>
</dbReference>
<evidence type="ECO:0000259" key="4">
    <source>
        <dbReference type="Pfam" id="PF05592"/>
    </source>
</evidence>
<dbReference type="Pfam" id="PF05592">
    <property type="entry name" value="Bac_rhamnosid"/>
    <property type="match status" value="1"/>
</dbReference>
<evidence type="ECO:0000313" key="9">
    <source>
        <dbReference type="Proteomes" id="UP001357452"/>
    </source>
</evidence>
<dbReference type="InterPro" id="IPR008979">
    <property type="entry name" value="Galactose-bd-like_sf"/>
</dbReference>
<comment type="catalytic activity">
    <reaction evidence="1">
        <text>Hydrolysis of terminal non-reducing alpha-L-rhamnose residues in alpha-L-rhamnosides.</text>
        <dbReference type="EC" id="3.2.1.40"/>
    </reaction>
</comment>
<dbReference type="InterPro" id="IPR012341">
    <property type="entry name" value="6hp_glycosidase-like_sf"/>
</dbReference>
<protein>
    <recommendedName>
        <fullName evidence="2">alpha-L-rhamnosidase</fullName>
        <ecNumber evidence="2">3.2.1.40</ecNumber>
    </recommendedName>
</protein>
<dbReference type="Proteomes" id="UP001357452">
    <property type="component" value="Unassembled WGS sequence"/>
</dbReference>
<evidence type="ECO:0000259" key="6">
    <source>
        <dbReference type="Pfam" id="PF17389"/>
    </source>
</evidence>
<dbReference type="SUPFAM" id="SSF49785">
    <property type="entry name" value="Galactose-binding domain-like"/>
    <property type="match status" value="1"/>
</dbReference>
<dbReference type="PIRSF" id="PIRSF010631">
    <property type="entry name" value="A-rhamnsds"/>
    <property type="match status" value="1"/>
</dbReference>
<evidence type="ECO:0000259" key="7">
    <source>
        <dbReference type="Pfam" id="PF17390"/>
    </source>
</evidence>
<gene>
    <name evidence="8" type="ORF">V2H41_09760</name>
</gene>
<dbReference type="PANTHER" id="PTHR33307:SF6">
    <property type="entry name" value="ALPHA-RHAMNOSIDASE (EUROFUNG)-RELATED"/>
    <property type="match status" value="1"/>
</dbReference>
<feature type="domain" description="Alpha-L-rhamnosidase six-hairpin glycosidase" evidence="6">
    <location>
        <begin position="476"/>
        <end position="803"/>
    </location>
</feature>
<feature type="domain" description="Alpha-L-rhamnosidase C-terminal" evidence="7">
    <location>
        <begin position="805"/>
        <end position="874"/>
    </location>
</feature>
<dbReference type="InterPro" id="IPR008902">
    <property type="entry name" value="Rhamnosid_concanavalin"/>
</dbReference>
<keyword evidence="3 8" id="KW-0378">Hydrolase</keyword>
<dbReference type="GO" id="GO:0016787">
    <property type="term" value="F:hydrolase activity"/>
    <property type="evidence" value="ECO:0007669"/>
    <property type="project" value="UniProtKB-KW"/>
</dbReference>
<dbReference type="Pfam" id="PF17389">
    <property type="entry name" value="Bac_rhamnosid6H"/>
    <property type="match status" value="1"/>
</dbReference>
<dbReference type="EMBL" id="JAZGLY010000005">
    <property type="protein sequence ID" value="MEE6187559.1"/>
    <property type="molecule type" value="Genomic_DNA"/>
</dbReference>
<dbReference type="EC" id="3.2.1.40" evidence="2"/>
<evidence type="ECO:0000256" key="2">
    <source>
        <dbReference type="ARBA" id="ARBA00012652"/>
    </source>
</evidence>
<feature type="domain" description="Bacterial alpha-L-rhamnosidase N-terminal" evidence="5">
    <location>
        <begin position="172"/>
        <end position="344"/>
    </location>
</feature>
<dbReference type="Gene3D" id="1.50.10.10">
    <property type="match status" value="1"/>
</dbReference>
<dbReference type="RefSeq" id="WP_330974968.1">
    <property type="nucleotide sequence ID" value="NZ_JAZGLY010000005.1"/>
</dbReference>
<organism evidence="8 9">
    <name type="scientific">Niabella digestorum</name>
    <dbReference type="NCBI Taxonomy" id="3117701"/>
    <lineage>
        <taxon>Bacteria</taxon>
        <taxon>Pseudomonadati</taxon>
        <taxon>Bacteroidota</taxon>
        <taxon>Chitinophagia</taxon>
        <taxon>Chitinophagales</taxon>
        <taxon>Chitinophagaceae</taxon>
        <taxon>Niabella</taxon>
    </lineage>
</organism>
<keyword evidence="9" id="KW-1185">Reference proteome</keyword>
<accession>A0ABU7RHU6</accession>
<evidence type="ECO:0000256" key="1">
    <source>
        <dbReference type="ARBA" id="ARBA00001445"/>
    </source>
</evidence>
<proteinExistence type="predicted"/>
<dbReference type="Pfam" id="PF17390">
    <property type="entry name" value="Bac_rhamnosid_C"/>
    <property type="match status" value="1"/>
</dbReference>
<dbReference type="Gene3D" id="2.60.120.260">
    <property type="entry name" value="Galactose-binding domain-like"/>
    <property type="match status" value="2"/>
</dbReference>
<dbReference type="InterPro" id="IPR016007">
    <property type="entry name" value="Alpha_rhamnosid"/>
</dbReference>
<sequence>MRYITIACLLLQSFILLGQSLRVTALHCEYVITPLGIDVPQPVLGWKLESDQYNKSQSAYEIEVASSLQLINQGKADMWRSGKIKSRQSIGIVYQGRTLTSFSRYYWRVRVYDEKGLASGWSDITWFETAMLHATDWKAHWINDGKKIPEKDEDFYKEDPMPVFKKVFTTDKQIRSARLYITGAGYYEAYLNGKKISDDALTPGWTNFDKRILYRTYDVTALVSSGKNIIGVQVGNGWYNPLPMRFWGKYNLRDALTTGRPSVIAQLRIMYVDGTISEIITDHSWQYQEGAVIKNNVYLGETYDARNVTQWLSDTEMHNGKQAMVVEGPKGKLVADLQPQVRVKRIVKPVAINEVSKGVYVADMGENFAGVAQIKVNAPRGTRISLRYGEDVYNDGQLNGMTTVAGQIKKGNGGPGAPPIAWQQDCYIAAGNDIEVWSPRFTFHVFRYVEIKGWPGVPTPDDISGLVMHADVSVSGAFECSNDLFNKIQENVLRTFKSNIFSVQSDCAGREKFGYGGDLFCTLESFCYNFDMHNFYRKVLQDFEDDQRPLGGIPETAPFVGLHDKGPGDQSGPLGWQLGYPYLVEKLYEFYGDKRVIEKHYASLQKQIAFLEKNARDFLYDEDISDHESLEEKPEALTASLFYYHHAMLMERFSRLLDKNTDTERYARLCAQIKEAILHKFYKGDGVFDNGTQAAQIFPLWYDIINTDEKNQIRDRMKEAFEKKQNHVHTGIFATKMMFDVMRRENEQELAYTIVNQKDYPGWGHMIEKGATTIWETWKYSDNVYSQNHPMFGSVTEWFYRSILGINASEPAFRSFSIKPFIADDLNYAKGYYDSPYGRIICDWKKERNDFILKVSVPVNTTALIYLPCHAQYAQHVKELITSNVPLKYVKREKKYLVFKAGSGTYQLRSILK</sequence>
<dbReference type="InterPro" id="IPR013737">
    <property type="entry name" value="Bac_rhamnosid_N"/>
</dbReference>
<dbReference type="InterPro" id="IPR035396">
    <property type="entry name" value="Bac_rhamnosid6H"/>
</dbReference>
<dbReference type="PANTHER" id="PTHR33307">
    <property type="entry name" value="ALPHA-RHAMNOSIDASE (EUROFUNG)"/>
    <property type="match status" value="1"/>
</dbReference>
<evidence type="ECO:0000313" key="8">
    <source>
        <dbReference type="EMBL" id="MEE6187559.1"/>
    </source>
</evidence>
<dbReference type="Pfam" id="PF08531">
    <property type="entry name" value="Bac_rhamnosid_N"/>
    <property type="match status" value="1"/>
</dbReference>
<comment type="caution">
    <text evidence="8">The sequence shown here is derived from an EMBL/GenBank/DDBJ whole genome shotgun (WGS) entry which is preliminary data.</text>
</comment>
<feature type="domain" description="Alpha-L-rhamnosidase concanavalin-like" evidence="4">
    <location>
        <begin position="354"/>
        <end position="469"/>
    </location>
</feature>
<dbReference type="InterPro" id="IPR035398">
    <property type="entry name" value="Bac_rhamnosid_C"/>
</dbReference>